<dbReference type="PROSITE" id="PS51819">
    <property type="entry name" value="VOC"/>
    <property type="match status" value="1"/>
</dbReference>
<sequence length="123" mass="13304">MAHPFCHMELGSTDVAKSKTFYTTMFGWNIRDMDMGGGMTYSMFKPEGEGPGGGMMKHPVPGAPSSWLPYVLVDDIHAATKQATSLGAKVMKDVQEVPHTGWFSIILDPTGAALGLWQEANKA</sequence>
<proteinExistence type="predicted"/>
<dbReference type="SUPFAM" id="SSF54593">
    <property type="entry name" value="Glyoxalase/Bleomycin resistance protein/Dihydroxybiphenyl dioxygenase"/>
    <property type="match status" value="1"/>
</dbReference>
<feature type="domain" description="VOC" evidence="1">
    <location>
        <begin position="4"/>
        <end position="119"/>
    </location>
</feature>
<dbReference type="PANTHER" id="PTHR33993:SF14">
    <property type="entry name" value="GB|AAF24581.1"/>
    <property type="match status" value="1"/>
</dbReference>
<reference evidence="2" key="2">
    <citation type="journal article" date="2024" name="Environ. Microbiol.">
        <title>Genome analysis and description of Tunturibacter gen. nov. expands the diversity of Terriglobia in tundra soils.</title>
        <authorList>
            <person name="Messyasz A."/>
            <person name="Mannisto M.K."/>
            <person name="Kerkhof L.J."/>
            <person name="Haggblom M.M."/>
        </authorList>
    </citation>
    <scope>NUCLEOTIDE SEQUENCE</scope>
    <source>
        <strain evidence="2">X5P6</strain>
    </source>
</reference>
<reference evidence="2" key="1">
    <citation type="submission" date="2023-08" db="EMBL/GenBank/DDBJ databases">
        <authorList>
            <person name="Messyasz A."/>
            <person name="Mannisto M.K."/>
            <person name="Kerkhof L.J."/>
            <person name="Haggblom M."/>
        </authorList>
    </citation>
    <scope>NUCLEOTIDE SEQUENCE</scope>
    <source>
        <strain evidence="2">X5P6</strain>
    </source>
</reference>
<dbReference type="CDD" id="cd07247">
    <property type="entry name" value="SgaA_N_like"/>
    <property type="match status" value="1"/>
</dbReference>
<dbReference type="Pfam" id="PF00903">
    <property type="entry name" value="Glyoxalase"/>
    <property type="match status" value="1"/>
</dbReference>
<dbReference type="PANTHER" id="PTHR33993">
    <property type="entry name" value="GLYOXALASE-RELATED"/>
    <property type="match status" value="1"/>
</dbReference>
<dbReference type="InterPro" id="IPR004360">
    <property type="entry name" value="Glyas_Fos-R_dOase_dom"/>
</dbReference>
<evidence type="ECO:0000313" key="2">
    <source>
        <dbReference type="EMBL" id="XCB32409.1"/>
    </source>
</evidence>
<organism evidence="2">
    <name type="scientific">Tunturiibacter psychrotolerans</name>
    <dbReference type="NCBI Taxonomy" id="3069686"/>
    <lineage>
        <taxon>Bacteria</taxon>
        <taxon>Pseudomonadati</taxon>
        <taxon>Acidobacteriota</taxon>
        <taxon>Terriglobia</taxon>
        <taxon>Terriglobales</taxon>
        <taxon>Acidobacteriaceae</taxon>
        <taxon>Tunturiibacter</taxon>
    </lineage>
</organism>
<dbReference type="KEGG" id="tpsc:RBB77_18490"/>
<dbReference type="AlphaFoldDB" id="A0AAU7ZN88"/>
<dbReference type="EMBL" id="CP132942">
    <property type="protein sequence ID" value="XCB32409.1"/>
    <property type="molecule type" value="Genomic_DNA"/>
</dbReference>
<evidence type="ECO:0000259" key="1">
    <source>
        <dbReference type="PROSITE" id="PS51819"/>
    </source>
</evidence>
<dbReference type="RefSeq" id="WP_353063255.1">
    <property type="nucleotide sequence ID" value="NZ_CP132942.1"/>
</dbReference>
<accession>A0AAU7ZN88</accession>
<name>A0AAU7ZN88_9BACT</name>
<gene>
    <name evidence="2" type="ORF">RBB77_18490</name>
</gene>
<dbReference type="Gene3D" id="3.10.180.10">
    <property type="entry name" value="2,3-Dihydroxybiphenyl 1,2-Dioxygenase, domain 1"/>
    <property type="match status" value="1"/>
</dbReference>
<dbReference type="InterPro" id="IPR029068">
    <property type="entry name" value="Glyas_Bleomycin-R_OHBP_Dase"/>
</dbReference>
<dbReference type="InterPro" id="IPR037523">
    <property type="entry name" value="VOC_core"/>
</dbReference>
<dbReference type="InterPro" id="IPR052164">
    <property type="entry name" value="Anthracycline_SecMetBiosynth"/>
</dbReference>
<protein>
    <submittedName>
        <fullName evidence="2">VOC family protein</fullName>
    </submittedName>
</protein>